<name>A0ABZ1BQ65_9FIRM</name>
<dbReference type="InterPro" id="IPR059103">
    <property type="entry name" value="FixC-like_C"/>
</dbReference>
<dbReference type="InterPro" id="IPR002938">
    <property type="entry name" value="FAD-bd"/>
</dbReference>
<dbReference type="SUPFAM" id="SSF51905">
    <property type="entry name" value="FAD/NAD(P)-binding domain"/>
    <property type="match status" value="1"/>
</dbReference>
<gene>
    <name evidence="8" type="ORF">VLY81_01830</name>
</gene>
<feature type="domain" description="FAD-binding" evidence="6">
    <location>
        <begin position="7"/>
        <end position="185"/>
    </location>
</feature>
<evidence type="ECO:0000313" key="9">
    <source>
        <dbReference type="Proteomes" id="UP001333102"/>
    </source>
</evidence>
<organism evidence="8 9">
    <name type="scientific">Geochorda subterranea</name>
    <dbReference type="NCBI Taxonomy" id="3109564"/>
    <lineage>
        <taxon>Bacteria</taxon>
        <taxon>Bacillati</taxon>
        <taxon>Bacillota</taxon>
        <taxon>Limnochordia</taxon>
        <taxon>Limnochordales</taxon>
        <taxon>Geochordaceae</taxon>
        <taxon>Geochorda</taxon>
    </lineage>
</organism>
<reference evidence="9" key="1">
    <citation type="submission" date="2023-12" db="EMBL/GenBank/DDBJ databases">
        <title>Novel isolates from deep terrestrial aquifers shed light on the physiology and ecology of the class Limnochordia.</title>
        <authorList>
            <person name="Karnachuk O.V."/>
            <person name="Lukina A.P."/>
            <person name="Avakyan M.R."/>
            <person name="Kadnikov V."/>
            <person name="Begmatov S."/>
            <person name="Beletsky A.V."/>
            <person name="Mardanov A.V."/>
            <person name="Ravin N.V."/>
        </authorList>
    </citation>
    <scope>NUCLEOTIDE SEQUENCE [LARGE SCALE GENOMIC DNA]</scope>
    <source>
        <strain evidence="9">LN</strain>
    </source>
</reference>
<comment type="similarity">
    <text evidence="2">Belongs to the ETF-QO/FixC family.</text>
</comment>
<dbReference type="PANTHER" id="PTHR43624">
    <property type="entry name" value="ELECTRON TRANSFER FLAVOPROTEIN-QUINONE OXIDOREDUCTASE YDIS-RELATED"/>
    <property type="match status" value="1"/>
</dbReference>
<dbReference type="InterPro" id="IPR039651">
    <property type="entry name" value="FixC-like"/>
</dbReference>
<dbReference type="EMBL" id="CP141614">
    <property type="protein sequence ID" value="WRP14937.1"/>
    <property type="molecule type" value="Genomic_DNA"/>
</dbReference>
<accession>A0ABZ1BQ65</accession>
<comment type="cofactor">
    <cofactor evidence="1">
        <name>FAD</name>
        <dbReference type="ChEBI" id="CHEBI:57692"/>
    </cofactor>
</comment>
<dbReference type="Pfam" id="PF26311">
    <property type="entry name" value="ETF-QO_FixC_C"/>
    <property type="match status" value="1"/>
</dbReference>
<dbReference type="SUPFAM" id="SSF54373">
    <property type="entry name" value="FAD-linked reductases, C-terminal domain"/>
    <property type="match status" value="1"/>
</dbReference>
<protein>
    <submittedName>
        <fullName evidence="8">FAD-dependent oxidoreductase</fullName>
    </submittedName>
</protein>
<evidence type="ECO:0000259" key="7">
    <source>
        <dbReference type="Pfam" id="PF26311"/>
    </source>
</evidence>
<keyword evidence="9" id="KW-1185">Reference proteome</keyword>
<dbReference type="InterPro" id="IPR036188">
    <property type="entry name" value="FAD/NAD-bd_sf"/>
</dbReference>
<keyword evidence="5" id="KW-0560">Oxidoreductase</keyword>
<evidence type="ECO:0000256" key="4">
    <source>
        <dbReference type="ARBA" id="ARBA00022827"/>
    </source>
</evidence>
<dbReference type="Gene3D" id="3.50.50.60">
    <property type="entry name" value="FAD/NAD(P)-binding domain"/>
    <property type="match status" value="1"/>
</dbReference>
<dbReference type="PANTHER" id="PTHR43624:SF2">
    <property type="entry name" value="ELECTRON TRANSFER FLAVOPROTEIN-QUINONE OXIDOREDUCTASE YDIS-RELATED"/>
    <property type="match status" value="1"/>
</dbReference>
<dbReference type="Pfam" id="PF01494">
    <property type="entry name" value="FAD_binding_3"/>
    <property type="match status" value="1"/>
</dbReference>
<proteinExistence type="inferred from homology"/>
<evidence type="ECO:0000256" key="3">
    <source>
        <dbReference type="ARBA" id="ARBA00022630"/>
    </source>
</evidence>
<dbReference type="PRINTS" id="PR00420">
    <property type="entry name" value="RNGMNOXGNASE"/>
</dbReference>
<keyword evidence="4" id="KW-0274">FAD</keyword>
<evidence type="ECO:0000259" key="6">
    <source>
        <dbReference type="Pfam" id="PF01494"/>
    </source>
</evidence>
<feature type="domain" description="FixC-like C-terminal" evidence="7">
    <location>
        <begin position="369"/>
        <end position="436"/>
    </location>
</feature>
<evidence type="ECO:0000256" key="2">
    <source>
        <dbReference type="ARBA" id="ARBA00006796"/>
    </source>
</evidence>
<evidence type="ECO:0000313" key="8">
    <source>
        <dbReference type="EMBL" id="WRP14937.1"/>
    </source>
</evidence>
<dbReference type="RefSeq" id="WP_324669325.1">
    <property type="nucleotide sequence ID" value="NZ_CP141614.1"/>
</dbReference>
<evidence type="ECO:0000256" key="1">
    <source>
        <dbReference type="ARBA" id="ARBA00001974"/>
    </source>
</evidence>
<keyword evidence="3" id="KW-0285">Flavoprotein</keyword>
<dbReference type="Proteomes" id="UP001333102">
    <property type="component" value="Chromosome"/>
</dbReference>
<sequence>MSGERFDAVVVGAGPAGAAAAYTMASQGLSVVMLERGEFPGAKNMFGGVLYRHALEALIGEAWKESGLPVERVVTEQRYWLLGPESVVSIGHRHARFMDPPNAWTAFRARFDPWLAGKAKAAGALPVYQTTAIDLLRDPATGRVTGVLVDRDEGELYADVVVIADGVNSLLREKLGIPRWKPHQVSLAVKEVLALPREKIEDRFNLEGNEGVTIEFLGATSRGLTGLGFLYTNKETLSLGIGVMVDDLLRRPIAPYELLESVKQHPMLHKLLHGAETVEYSAHMIPEGAWHAVPQLAGDGWVLCGDAAGLVNFVNREGSNLAMLSGQMAGEVIVEARRAGDLSAQRLMAYDRRVRRSVIGQDLRKIRRLPAMLHRWGGERLFDHLVGAINEAAYRYFLVDGTPKRQAEAEALRHVVRAAGGWRGTMRLAWDALRGVRG</sequence>
<evidence type="ECO:0000256" key="5">
    <source>
        <dbReference type="ARBA" id="ARBA00023002"/>
    </source>
</evidence>